<dbReference type="InterPro" id="IPR000980">
    <property type="entry name" value="SH2"/>
</dbReference>
<evidence type="ECO:0000313" key="14">
    <source>
        <dbReference type="Proteomes" id="UP001283361"/>
    </source>
</evidence>
<feature type="region of interest" description="Disordered" evidence="10">
    <location>
        <begin position="306"/>
        <end position="356"/>
    </location>
</feature>
<dbReference type="Pfam" id="PF07714">
    <property type="entry name" value="PK_Tyr_Ser-Thr"/>
    <property type="match status" value="1"/>
</dbReference>
<evidence type="ECO:0000256" key="10">
    <source>
        <dbReference type="SAM" id="MobiDB-lite"/>
    </source>
</evidence>
<dbReference type="PANTHER" id="PTHR24418">
    <property type="entry name" value="TYROSINE-PROTEIN KINASE"/>
    <property type="match status" value="1"/>
</dbReference>
<keyword evidence="5 9" id="KW-0829">Tyrosine-protein kinase</keyword>
<keyword evidence="2 8" id="KW-0547">Nucleotide-binding</keyword>
<dbReference type="Pfam" id="PF00017">
    <property type="entry name" value="SH2"/>
    <property type="match status" value="2"/>
</dbReference>
<feature type="domain" description="SH2" evidence="11">
    <location>
        <begin position="192"/>
        <end position="283"/>
    </location>
</feature>
<evidence type="ECO:0000259" key="11">
    <source>
        <dbReference type="PROSITE" id="PS50001"/>
    </source>
</evidence>
<keyword evidence="4 8" id="KW-0067">ATP-binding</keyword>
<dbReference type="SMART" id="SM00252">
    <property type="entry name" value="SH2"/>
    <property type="match status" value="2"/>
</dbReference>
<feature type="binding site" evidence="8">
    <location>
        <position position="448"/>
    </location>
    <ligand>
        <name>ATP</name>
        <dbReference type="ChEBI" id="CHEBI:30616"/>
    </ligand>
</feature>
<sequence length="682" mass="77848">MFNKATSLLSRLAGWDENRASQNSGGSGDDPGLPNVYNAPFFYGRITRQEAEDILKVNGMQEGLFLLRESITPMGNFSLTIVHDDSCVHYSIEKKINGQYMVSEGTPFSDPLSLIEHYQTMKNGFITTPKVPCNRQPEQEAIAFRGLSVKELHTQMKSAARRMNANLPRALGPMRESLLMHVLQTLHERMPWFHNEISRDEGIRRLERSGHVDGKFIVRRRADGQSFALTLSHENAMRHYLINQVDGESYCIDAGPRFKALIVLIDHYHNKKDGLPCRLTSPCPNPSTDLETWENYQLLTKNLISKPSQPNTVLTPNGVSGTSPPNRPPPLPRHTGNIPTRAPPIPSPSQMNDARQSTSSDMFWEPSNLQFGEDFEDETITFPEAEPLSFEEAEMLENTYIDIRGDVLSTDLKPDQVFLEGKLGSGQFGEVRKGRCELGRKTVPVAVKTLKNNDPDGEKEILSEATLMKKLDHQHIVRMIGVCKGETLMLVLELAELGPLKKYLERHQTMKTWHQLELMVQICDGMEYLESMDVVHRDLATRNVLLVNDHFAKISDFGLSRIMDSSTDYYTAHGPGRWPLMWYAPECLYYHKFDSSSDVWSFGVTMWEIMSFGARPYDKKKPPQILSYIENGNRLVIPRSCPEDVYQIMLDCWQWDKADRPKFRELKPQLHGLCKRYQQAQR</sequence>
<dbReference type="Proteomes" id="UP001283361">
    <property type="component" value="Unassembled WGS sequence"/>
</dbReference>
<protein>
    <recommendedName>
        <fullName evidence="9">Tyrosine-protein kinase</fullName>
        <ecNumber evidence="9">2.7.10.2</ecNumber>
    </recommendedName>
</protein>
<dbReference type="Gene3D" id="1.10.510.10">
    <property type="entry name" value="Transferase(Phosphotransferase) domain 1"/>
    <property type="match status" value="1"/>
</dbReference>
<comment type="similarity">
    <text evidence="9">Belongs to the protein kinase superfamily. Tyr protein kinase family.</text>
</comment>
<name>A0AAE0ZLW4_9GAST</name>
<dbReference type="EC" id="2.7.10.2" evidence="9"/>
<comment type="caution">
    <text evidence="13">The sequence shown here is derived from an EMBL/GenBank/DDBJ whole genome shotgun (WGS) entry which is preliminary data.</text>
</comment>
<dbReference type="SUPFAM" id="SSF55550">
    <property type="entry name" value="SH2 domain"/>
    <property type="match status" value="2"/>
</dbReference>
<feature type="domain" description="SH2" evidence="11">
    <location>
        <begin position="41"/>
        <end position="133"/>
    </location>
</feature>
<organism evidence="13 14">
    <name type="scientific">Elysia crispata</name>
    <name type="common">lettuce slug</name>
    <dbReference type="NCBI Taxonomy" id="231223"/>
    <lineage>
        <taxon>Eukaryota</taxon>
        <taxon>Metazoa</taxon>
        <taxon>Spiralia</taxon>
        <taxon>Lophotrochozoa</taxon>
        <taxon>Mollusca</taxon>
        <taxon>Gastropoda</taxon>
        <taxon>Heterobranchia</taxon>
        <taxon>Euthyneura</taxon>
        <taxon>Panpulmonata</taxon>
        <taxon>Sacoglossa</taxon>
        <taxon>Placobranchoidea</taxon>
        <taxon>Plakobranchidae</taxon>
        <taxon>Elysia</taxon>
    </lineage>
</organism>
<evidence type="ECO:0000256" key="2">
    <source>
        <dbReference type="ARBA" id="ARBA00022741"/>
    </source>
</evidence>
<evidence type="ECO:0000256" key="8">
    <source>
        <dbReference type="PROSITE-ProRule" id="PRU10141"/>
    </source>
</evidence>
<dbReference type="FunFam" id="1.10.510.10:FF:000216">
    <property type="entry name" value="Tyrosine-protein kinase SYK"/>
    <property type="match status" value="1"/>
</dbReference>
<dbReference type="PRINTS" id="PR00109">
    <property type="entry name" value="TYRKINASE"/>
</dbReference>
<evidence type="ECO:0000256" key="9">
    <source>
        <dbReference type="RuleBase" id="RU362096"/>
    </source>
</evidence>
<dbReference type="InterPro" id="IPR050198">
    <property type="entry name" value="Non-receptor_tyrosine_kinases"/>
</dbReference>
<dbReference type="InterPro" id="IPR000719">
    <property type="entry name" value="Prot_kinase_dom"/>
</dbReference>
<dbReference type="PROSITE" id="PS50011">
    <property type="entry name" value="PROTEIN_KINASE_DOM"/>
    <property type="match status" value="1"/>
</dbReference>
<dbReference type="InterPro" id="IPR036860">
    <property type="entry name" value="SH2_dom_sf"/>
</dbReference>
<evidence type="ECO:0000256" key="6">
    <source>
        <dbReference type="ARBA" id="ARBA00051245"/>
    </source>
</evidence>
<evidence type="ECO:0000256" key="1">
    <source>
        <dbReference type="ARBA" id="ARBA00022679"/>
    </source>
</evidence>
<keyword evidence="1 9" id="KW-0808">Transferase</keyword>
<dbReference type="PROSITE" id="PS00109">
    <property type="entry name" value="PROTEIN_KINASE_TYR"/>
    <property type="match status" value="1"/>
</dbReference>
<dbReference type="Gene3D" id="3.30.200.20">
    <property type="entry name" value="Phosphorylase Kinase, domain 1"/>
    <property type="match status" value="1"/>
</dbReference>
<evidence type="ECO:0000259" key="12">
    <source>
        <dbReference type="PROSITE" id="PS50011"/>
    </source>
</evidence>
<evidence type="ECO:0000256" key="5">
    <source>
        <dbReference type="ARBA" id="ARBA00023137"/>
    </source>
</evidence>
<dbReference type="InterPro" id="IPR011009">
    <property type="entry name" value="Kinase-like_dom_sf"/>
</dbReference>
<dbReference type="PROSITE" id="PS50001">
    <property type="entry name" value="SH2"/>
    <property type="match status" value="2"/>
</dbReference>
<gene>
    <name evidence="13" type="ORF">RRG08_047882</name>
</gene>
<comment type="catalytic activity">
    <reaction evidence="6 9">
        <text>L-tyrosyl-[protein] + ATP = O-phospho-L-tyrosyl-[protein] + ADP + H(+)</text>
        <dbReference type="Rhea" id="RHEA:10596"/>
        <dbReference type="Rhea" id="RHEA-COMP:10136"/>
        <dbReference type="Rhea" id="RHEA-COMP:20101"/>
        <dbReference type="ChEBI" id="CHEBI:15378"/>
        <dbReference type="ChEBI" id="CHEBI:30616"/>
        <dbReference type="ChEBI" id="CHEBI:46858"/>
        <dbReference type="ChEBI" id="CHEBI:61978"/>
        <dbReference type="ChEBI" id="CHEBI:456216"/>
        <dbReference type="EC" id="2.7.10.2"/>
    </reaction>
</comment>
<dbReference type="InterPro" id="IPR008266">
    <property type="entry name" value="Tyr_kinase_AS"/>
</dbReference>
<dbReference type="EMBL" id="JAWDGP010003693">
    <property type="protein sequence ID" value="KAK3771625.1"/>
    <property type="molecule type" value="Genomic_DNA"/>
</dbReference>
<dbReference type="PRINTS" id="PR00401">
    <property type="entry name" value="SH2DOMAIN"/>
</dbReference>
<evidence type="ECO:0000256" key="7">
    <source>
        <dbReference type="PROSITE-ProRule" id="PRU00191"/>
    </source>
</evidence>
<dbReference type="SMART" id="SM00219">
    <property type="entry name" value="TyrKc"/>
    <property type="match status" value="1"/>
</dbReference>
<dbReference type="SUPFAM" id="SSF56112">
    <property type="entry name" value="Protein kinase-like (PK-like)"/>
    <property type="match status" value="1"/>
</dbReference>
<evidence type="ECO:0000256" key="4">
    <source>
        <dbReference type="ARBA" id="ARBA00022840"/>
    </source>
</evidence>
<keyword evidence="7" id="KW-0727">SH2 domain</keyword>
<dbReference type="GO" id="GO:0005524">
    <property type="term" value="F:ATP binding"/>
    <property type="evidence" value="ECO:0007669"/>
    <property type="project" value="UniProtKB-UniRule"/>
</dbReference>
<evidence type="ECO:0000313" key="13">
    <source>
        <dbReference type="EMBL" id="KAK3771625.1"/>
    </source>
</evidence>
<dbReference type="Gene3D" id="3.30.505.10">
    <property type="entry name" value="SH2 domain"/>
    <property type="match status" value="2"/>
</dbReference>
<feature type="domain" description="Protein kinase" evidence="12">
    <location>
        <begin position="417"/>
        <end position="670"/>
    </location>
</feature>
<dbReference type="GO" id="GO:0004715">
    <property type="term" value="F:non-membrane spanning protein tyrosine kinase activity"/>
    <property type="evidence" value="ECO:0007669"/>
    <property type="project" value="UniProtKB-EC"/>
</dbReference>
<dbReference type="PROSITE" id="PS00107">
    <property type="entry name" value="PROTEIN_KINASE_ATP"/>
    <property type="match status" value="1"/>
</dbReference>
<dbReference type="InterPro" id="IPR017441">
    <property type="entry name" value="Protein_kinase_ATP_BS"/>
</dbReference>
<dbReference type="InterPro" id="IPR020635">
    <property type="entry name" value="Tyr_kinase_cat_dom"/>
</dbReference>
<dbReference type="AlphaFoldDB" id="A0AAE0ZLW4"/>
<evidence type="ECO:0000256" key="3">
    <source>
        <dbReference type="ARBA" id="ARBA00022777"/>
    </source>
</evidence>
<feature type="compositionally biased region" description="Polar residues" evidence="10">
    <location>
        <begin position="306"/>
        <end position="323"/>
    </location>
</feature>
<reference evidence="13" key="1">
    <citation type="journal article" date="2023" name="G3 (Bethesda)">
        <title>A reference genome for the long-term kleptoplast-retaining sea slug Elysia crispata morphotype clarki.</title>
        <authorList>
            <person name="Eastman K.E."/>
            <person name="Pendleton A.L."/>
            <person name="Shaikh M.A."/>
            <person name="Suttiyut T."/>
            <person name="Ogas R."/>
            <person name="Tomko P."/>
            <person name="Gavelis G."/>
            <person name="Widhalm J.R."/>
            <person name="Wisecaver J.H."/>
        </authorList>
    </citation>
    <scope>NUCLEOTIDE SEQUENCE</scope>
    <source>
        <strain evidence="13">ECLA1</strain>
    </source>
</reference>
<keyword evidence="14" id="KW-1185">Reference proteome</keyword>
<keyword evidence="3 9" id="KW-0418">Kinase</keyword>
<proteinExistence type="inferred from homology"/>
<dbReference type="InterPro" id="IPR001245">
    <property type="entry name" value="Ser-Thr/Tyr_kinase_cat_dom"/>
</dbReference>
<accession>A0AAE0ZLW4</accession>